<name>A0ACC0G8T2_9ERIC</name>
<evidence type="ECO:0000313" key="1">
    <source>
        <dbReference type="EMBL" id="KAI7997542.1"/>
    </source>
</evidence>
<dbReference type="Proteomes" id="UP001060215">
    <property type="component" value="Chromosome 10"/>
</dbReference>
<dbReference type="EMBL" id="CM045767">
    <property type="protein sequence ID" value="KAI7997542.1"/>
    <property type="molecule type" value="Genomic_DNA"/>
</dbReference>
<proteinExistence type="predicted"/>
<keyword evidence="2" id="KW-1185">Reference proteome</keyword>
<gene>
    <name evidence="1" type="ORF">LOK49_LG10G02974</name>
</gene>
<protein>
    <submittedName>
        <fullName evidence="1">Uncharacterized protein</fullName>
    </submittedName>
</protein>
<comment type="caution">
    <text evidence="1">The sequence shown here is derived from an EMBL/GenBank/DDBJ whole genome shotgun (WGS) entry which is preliminary data.</text>
</comment>
<organism evidence="1 2">
    <name type="scientific">Camellia lanceoleosa</name>
    <dbReference type="NCBI Taxonomy" id="1840588"/>
    <lineage>
        <taxon>Eukaryota</taxon>
        <taxon>Viridiplantae</taxon>
        <taxon>Streptophyta</taxon>
        <taxon>Embryophyta</taxon>
        <taxon>Tracheophyta</taxon>
        <taxon>Spermatophyta</taxon>
        <taxon>Magnoliopsida</taxon>
        <taxon>eudicotyledons</taxon>
        <taxon>Gunneridae</taxon>
        <taxon>Pentapetalae</taxon>
        <taxon>asterids</taxon>
        <taxon>Ericales</taxon>
        <taxon>Theaceae</taxon>
        <taxon>Camellia</taxon>
    </lineage>
</organism>
<reference evidence="1 2" key="1">
    <citation type="journal article" date="2022" name="Plant J.">
        <title>Chromosome-level genome of Camellia lanceoleosa provides a valuable resource for understanding genome evolution and self-incompatibility.</title>
        <authorList>
            <person name="Gong W."/>
            <person name="Xiao S."/>
            <person name="Wang L."/>
            <person name="Liao Z."/>
            <person name="Chang Y."/>
            <person name="Mo W."/>
            <person name="Hu G."/>
            <person name="Li W."/>
            <person name="Zhao G."/>
            <person name="Zhu H."/>
            <person name="Hu X."/>
            <person name="Ji K."/>
            <person name="Xiang X."/>
            <person name="Song Q."/>
            <person name="Yuan D."/>
            <person name="Jin S."/>
            <person name="Zhang L."/>
        </authorList>
    </citation>
    <scope>NUCLEOTIDE SEQUENCE [LARGE SCALE GENOMIC DNA]</scope>
    <source>
        <strain evidence="1">SQ_2022a</strain>
    </source>
</reference>
<evidence type="ECO:0000313" key="2">
    <source>
        <dbReference type="Proteomes" id="UP001060215"/>
    </source>
</evidence>
<sequence length="80" mass="8588">MIGFYRKFPLPWNIFLKRVSLEKNGSSSASDQGVAMADACVESSIKALTSARGPSFIEGISKSSYVKQASDLKGSSVKLL</sequence>
<accession>A0ACC0G8T2</accession>